<dbReference type="InterPro" id="IPR028000">
    <property type="entry name" value="Pma1"/>
</dbReference>
<dbReference type="Pfam" id="PF14610">
    <property type="entry name" value="Psg1"/>
    <property type="match status" value="1"/>
</dbReference>
<protein>
    <recommendedName>
        <fullName evidence="5">PMA1 stabilization in the Golgi protein 1</fullName>
    </recommendedName>
</protein>
<evidence type="ECO:0000313" key="4">
    <source>
        <dbReference type="Proteomes" id="UP001162090"/>
    </source>
</evidence>
<dbReference type="AlphaFoldDB" id="A0AA35J198"/>
<sequence>MRFQDNAFILFFLASFCQYVHGAKQVIRPKEKMTTSEEVKPWLRTIYGTVNEIVTPTVIAGVTFSAKPDPTPNPLKPWVSLKKDGTPQTIKPEIKKGRTQRESPDYSTYFKTASIHTYSYEELKASNMDPDDVHEEEVFTDEDKTYVSLNPIIRCTPNRYFNKGPAKDIPSEPFCTPRENSIWKVGKTYFVTWYTRFFEDEHSEAVADKVRVHLSYVKEKSKEMGNHKRDLPATFFTSELIDNVDGLLPIEVKEEWLQNKFERRIVVSVQPANIPDEEFDPLQNGVLLYISMGSKVYKPTKEQLALQDAGISDDKWYYVALSIPTVVVIFFVLMYFFLYVNGKNRDFTDVTRKALNKKRRVLGKFSEMKKFKSMRNHKYTELPSYKKTGKQN</sequence>
<feature type="transmembrane region" description="Helical" evidence="1">
    <location>
        <begin position="316"/>
        <end position="338"/>
    </location>
</feature>
<keyword evidence="1" id="KW-0472">Membrane</keyword>
<keyword evidence="1" id="KW-1133">Transmembrane helix</keyword>
<evidence type="ECO:0008006" key="5">
    <source>
        <dbReference type="Google" id="ProtNLM"/>
    </source>
</evidence>
<dbReference type="Proteomes" id="UP001162090">
    <property type="component" value="Chromosome 11"/>
</dbReference>
<dbReference type="EMBL" id="OX365922">
    <property type="protein sequence ID" value="CAI4045179.1"/>
    <property type="molecule type" value="Genomic_DNA"/>
</dbReference>
<gene>
    <name evidence="3" type="primary">SUVC11G1420</name>
    <name evidence="3" type="ORF">SUVC_11G1420</name>
</gene>
<accession>A0AA35J198</accession>
<evidence type="ECO:0000256" key="1">
    <source>
        <dbReference type="SAM" id="Phobius"/>
    </source>
</evidence>
<feature type="chain" id="PRO_5041256658" description="PMA1 stabilization in the Golgi protein 1" evidence="2">
    <location>
        <begin position="23"/>
        <end position="392"/>
    </location>
</feature>
<keyword evidence="1" id="KW-0812">Transmembrane</keyword>
<feature type="signal peptide" evidence="2">
    <location>
        <begin position="1"/>
        <end position="22"/>
    </location>
</feature>
<organism evidence="3 4">
    <name type="scientific">Saccharomyces uvarum</name>
    <name type="common">Yeast</name>
    <name type="synonym">Saccharomyces bayanus var. uvarum</name>
    <dbReference type="NCBI Taxonomy" id="230603"/>
    <lineage>
        <taxon>Eukaryota</taxon>
        <taxon>Fungi</taxon>
        <taxon>Dikarya</taxon>
        <taxon>Ascomycota</taxon>
        <taxon>Saccharomycotina</taxon>
        <taxon>Saccharomycetes</taxon>
        <taxon>Saccharomycetales</taxon>
        <taxon>Saccharomycetaceae</taxon>
        <taxon>Saccharomyces</taxon>
    </lineage>
</organism>
<keyword evidence="2" id="KW-0732">Signal</keyword>
<name>A0AA35J198_SACUV</name>
<proteinExistence type="predicted"/>
<evidence type="ECO:0000256" key="2">
    <source>
        <dbReference type="SAM" id="SignalP"/>
    </source>
</evidence>
<reference evidence="3" key="1">
    <citation type="submission" date="2022-10" db="EMBL/GenBank/DDBJ databases">
        <authorList>
            <person name="Byrne P K."/>
        </authorList>
    </citation>
    <scope>NUCLEOTIDE SEQUENCE</scope>
    <source>
        <strain evidence="3">CBS7001</strain>
    </source>
</reference>
<evidence type="ECO:0000313" key="3">
    <source>
        <dbReference type="EMBL" id="CAI4045179.1"/>
    </source>
</evidence>